<proteinExistence type="inferred from homology"/>
<feature type="transmembrane region" description="Helical" evidence="2">
    <location>
        <begin position="188"/>
        <end position="207"/>
    </location>
</feature>
<dbReference type="PANTHER" id="PTHR36435:SF1">
    <property type="entry name" value="CAAX AMINO TERMINAL PROTEASE FAMILY PROTEIN"/>
    <property type="match status" value="1"/>
</dbReference>
<keyword evidence="2" id="KW-0472">Membrane</keyword>
<feature type="transmembrane region" description="Helical" evidence="2">
    <location>
        <begin position="135"/>
        <end position="153"/>
    </location>
</feature>
<dbReference type="Pfam" id="PF02517">
    <property type="entry name" value="Rce1-like"/>
    <property type="match status" value="1"/>
</dbReference>
<evidence type="ECO:0000256" key="1">
    <source>
        <dbReference type="ARBA" id="ARBA00009067"/>
    </source>
</evidence>
<feature type="transmembrane region" description="Helical" evidence="2">
    <location>
        <begin position="103"/>
        <end position="123"/>
    </location>
</feature>
<keyword evidence="5" id="KW-1185">Reference proteome</keyword>
<comment type="similarity">
    <text evidence="1">Belongs to the UPF0177 family.</text>
</comment>
<feature type="transmembrane region" description="Helical" evidence="2">
    <location>
        <begin position="12"/>
        <end position="29"/>
    </location>
</feature>
<evidence type="ECO:0000313" key="5">
    <source>
        <dbReference type="Proteomes" id="UP000050961"/>
    </source>
</evidence>
<dbReference type="GO" id="GO:0080120">
    <property type="term" value="P:CAAX-box protein maturation"/>
    <property type="evidence" value="ECO:0007669"/>
    <property type="project" value="UniProtKB-ARBA"/>
</dbReference>
<evidence type="ECO:0000259" key="3">
    <source>
        <dbReference type="Pfam" id="PF02517"/>
    </source>
</evidence>
<organism evidence="4 5">
    <name type="scientific">Liquorilactobacillus sucicola DSM 21376 = JCM 15457</name>
    <dbReference type="NCBI Taxonomy" id="1423806"/>
    <lineage>
        <taxon>Bacteria</taxon>
        <taxon>Bacillati</taxon>
        <taxon>Bacillota</taxon>
        <taxon>Bacilli</taxon>
        <taxon>Lactobacillales</taxon>
        <taxon>Lactobacillaceae</taxon>
        <taxon>Liquorilactobacillus</taxon>
    </lineage>
</organism>
<protein>
    <recommendedName>
        <fullName evidence="3">CAAX prenyl protease 2/Lysostaphin resistance protein A-like domain-containing protein</fullName>
    </recommendedName>
</protein>
<feature type="transmembrane region" description="Helical" evidence="2">
    <location>
        <begin position="73"/>
        <end position="91"/>
    </location>
</feature>
<dbReference type="eggNOG" id="COG1266">
    <property type="taxonomic scope" value="Bacteria"/>
</dbReference>
<dbReference type="Proteomes" id="UP000050961">
    <property type="component" value="Unassembled WGS sequence"/>
</dbReference>
<gene>
    <name evidence="4" type="ORF">FD15_GL000311</name>
</gene>
<feature type="transmembrane region" description="Helical" evidence="2">
    <location>
        <begin position="219"/>
        <end position="240"/>
    </location>
</feature>
<keyword evidence="2" id="KW-0812">Transmembrane</keyword>
<comment type="caution">
    <text evidence="4">The sequence shown here is derived from an EMBL/GenBank/DDBJ whole genome shotgun (WGS) entry which is preliminary data.</text>
</comment>
<name>A0A023CYX8_9LACO</name>
<dbReference type="STRING" id="1423806.FD15_GL000311"/>
<dbReference type="PANTHER" id="PTHR36435">
    <property type="entry name" value="SLR1288 PROTEIN"/>
    <property type="match status" value="1"/>
</dbReference>
<dbReference type="EMBL" id="AYZF01000008">
    <property type="protein sequence ID" value="KRN06756.1"/>
    <property type="molecule type" value="Genomic_DNA"/>
</dbReference>
<evidence type="ECO:0000313" key="4">
    <source>
        <dbReference type="EMBL" id="KRN06756.1"/>
    </source>
</evidence>
<accession>A0A023CYX8</accession>
<keyword evidence="2" id="KW-1133">Transmembrane helix</keyword>
<evidence type="ECO:0000256" key="2">
    <source>
        <dbReference type="SAM" id="Phobius"/>
    </source>
</evidence>
<feature type="transmembrane region" description="Helical" evidence="2">
    <location>
        <begin position="41"/>
        <end position="61"/>
    </location>
</feature>
<feature type="transmembrane region" description="Helical" evidence="2">
    <location>
        <begin position="165"/>
        <end position="183"/>
    </location>
</feature>
<dbReference type="RefSeq" id="WP_051993416.1">
    <property type="nucleotide sequence ID" value="NZ_AYZF01000008.1"/>
</dbReference>
<dbReference type="InterPro" id="IPR052710">
    <property type="entry name" value="CAAX_protease"/>
</dbReference>
<sequence>MEMKEHNVKAVLFFVIFVMTLLKLLRWIVGQKFIDYWNTMLFSELCIFVLVITVNQMYFRIPLAFKRKYWKTGLFLGLPTLIPTLVNYFQIKQAPPWMLTSKIFMLSLLVGGFEELLFRGILLRTLVTKWHHLRYGPLLALVASSMVFGAAHLTNLTQQSLLATIYQIEFAFSLGMILGAVYLRSHNLFLPVFLHALIDSGAFLANWMNKSMAMQSPAAWMLVTGIIIFAPYYLLGALYVRPSKKAVLLR</sequence>
<reference evidence="4 5" key="1">
    <citation type="journal article" date="2015" name="Genome Announc.">
        <title>Expanding the biotechnology potential of lactobacilli through comparative genomics of 213 strains and associated genera.</title>
        <authorList>
            <person name="Sun Z."/>
            <person name="Harris H.M."/>
            <person name="McCann A."/>
            <person name="Guo C."/>
            <person name="Argimon S."/>
            <person name="Zhang W."/>
            <person name="Yang X."/>
            <person name="Jeffery I.B."/>
            <person name="Cooney J.C."/>
            <person name="Kagawa T.F."/>
            <person name="Liu W."/>
            <person name="Song Y."/>
            <person name="Salvetti E."/>
            <person name="Wrobel A."/>
            <person name="Rasinkangas P."/>
            <person name="Parkhill J."/>
            <person name="Rea M.C."/>
            <person name="O'Sullivan O."/>
            <person name="Ritari J."/>
            <person name="Douillard F.P."/>
            <person name="Paul Ross R."/>
            <person name="Yang R."/>
            <person name="Briner A.E."/>
            <person name="Felis G.E."/>
            <person name="de Vos W.M."/>
            <person name="Barrangou R."/>
            <person name="Klaenhammer T.R."/>
            <person name="Caufield P.W."/>
            <person name="Cui Y."/>
            <person name="Zhang H."/>
            <person name="O'Toole P.W."/>
        </authorList>
    </citation>
    <scope>NUCLEOTIDE SEQUENCE [LARGE SCALE GENOMIC DNA]</scope>
    <source>
        <strain evidence="4 5">DSM 21376</strain>
    </source>
</reference>
<dbReference type="PATRIC" id="fig|1423806.3.peg.319"/>
<feature type="domain" description="CAAX prenyl protease 2/Lysostaphin resistance protein A-like" evidence="3">
    <location>
        <begin position="98"/>
        <end position="199"/>
    </location>
</feature>
<dbReference type="GO" id="GO:0004175">
    <property type="term" value="F:endopeptidase activity"/>
    <property type="evidence" value="ECO:0007669"/>
    <property type="project" value="UniProtKB-ARBA"/>
</dbReference>
<dbReference type="InterPro" id="IPR003675">
    <property type="entry name" value="Rce1/LyrA-like_dom"/>
</dbReference>
<dbReference type="OrthoDB" id="2311705at2"/>
<dbReference type="AlphaFoldDB" id="A0A023CYX8"/>